<feature type="region of interest" description="Disordered" evidence="9">
    <location>
        <begin position="660"/>
        <end position="705"/>
    </location>
</feature>
<feature type="compositionally biased region" description="Polar residues" evidence="9">
    <location>
        <begin position="315"/>
        <end position="332"/>
    </location>
</feature>
<evidence type="ECO:0000259" key="13">
    <source>
        <dbReference type="PROSITE" id="PS51414"/>
    </source>
</evidence>
<dbReference type="InterPro" id="IPR043563">
    <property type="entry name" value="Sp110/Sp140/Sp140L-like"/>
</dbReference>
<organism evidence="14 15">
    <name type="scientific">Vulpes vulpes</name>
    <name type="common">Red fox</name>
    <dbReference type="NCBI Taxonomy" id="9627"/>
    <lineage>
        <taxon>Eukaryota</taxon>
        <taxon>Metazoa</taxon>
        <taxon>Chordata</taxon>
        <taxon>Craniata</taxon>
        <taxon>Vertebrata</taxon>
        <taxon>Euteleostomi</taxon>
        <taxon>Mammalia</taxon>
        <taxon>Eutheria</taxon>
        <taxon>Laurasiatheria</taxon>
        <taxon>Carnivora</taxon>
        <taxon>Caniformia</taxon>
        <taxon>Canidae</taxon>
        <taxon>Vulpes</taxon>
    </lineage>
</organism>
<dbReference type="Pfam" id="PF00439">
    <property type="entry name" value="Bromodomain"/>
    <property type="match status" value="1"/>
</dbReference>
<evidence type="ECO:0000256" key="4">
    <source>
        <dbReference type="ARBA" id="ARBA00022833"/>
    </source>
</evidence>
<dbReference type="CDD" id="cd15626">
    <property type="entry name" value="PHD_SP110_140"/>
    <property type="match status" value="1"/>
</dbReference>
<dbReference type="PANTHER" id="PTHR46386">
    <property type="entry name" value="NUCLEAR BODY PROTEIN SP140"/>
    <property type="match status" value="1"/>
</dbReference>
<dbReference type="InterPro" id="IPR004865">
    <property type="entry name" value="HSR_dom"/>
</dbReference>
<reference evidence="15" key="1">
    <citation type="submission" date="2025-08" db="UniProtKB">
        <authorList>
            <consortium name="RefSeq"/>
        </authorList>
    </citation>
    <scope>IDENTIFICATION</scope>
    <source>
        <tissue evidence="15">Cell line</tissue>
    </source>
</reference>
<name>A0ABM4XBD6_VULVU</name>
<dbReference type="InterPro" id="IPR036427">
    <property type="entry name" value="Bromodomain-like_sf"/>
</dbReference>
<evidence type="ECO:0000256" key="9">
    <source>
        <dbReference type="SAM" id="MobiDB-lite"/>
    </source>
</evidence>
<feature type="domain" description="PHD-type" evidence="11">
    <location>
        <begin position="800"/>
        <end position="846"/>
    </location>
</feature>
<evidence type="ECO:0000256" key="6">
    <source>
        <dbReference type="ARBA" id="ARBA00023125"/>
    </source>
</evidence>
<evidence type="ECO:0000259" key="11">
    <source>
        <dbReference type="PROSITE" id="PS50016"/>
    </source>
</evidence>
<feature type="region of interest" description="Disordered" evidence="9">
    <location>
        <begin position="164"/>
        <end position="183"/>
    </location>
</feature>
<keyword evidence="4" id="KW-0862">Zinc</keyword>
<evidence type="ECO:0000256" key="5">
    <source>
        <dbReference type="ARBA" id="ARBA00023117"/>
    </source>
</evidence>
<dbReference type="InterPro" id="IPR001965">
    <property type="entry name" value="Znf_PHD"/>
</dbReference>
<evidence type="ECO:0000313" key="15">
    <source>
        <dbReference type="RefSeq" id="XP_072575296.1"/>
    </source>
</evidence>
<keyword evidence="14" id="KW-1185">Reference proteome</keyword>
<dbReference type="InterPro" id="IPR013083">
    <property type="entry name" value="Znf_RING/FYVE/PHD"/>
</dbReference>
<sequence length="989" mass="113116">MADGERDLSSRATVEDQNIDERLVYETLFKHFKRHKVEISSAIKKPFPFFEGLRDRELISNKMYEDCQESCRNLVPVQKVVYNVLNELEKTFNLPLLEALFSEVNVQEYPDLNGIYRNFKHAVQEKINYQESDGEEVDENPNIQLSLEQGTGKNIYRSLTWPCPQSSSHHGTTSPENGPSKNLCETEQINANRKDTTSDKNDALESQEANKECAQGSELAESCEQASIQVYNGDIREDTPSPLPCDGERAELPNHGIQINSCSVYLVDIKKEKPFFNSTVEQQAQARTNCNQASDIIVISSDSEESSDGEELPEASTSTLESQPVTNNLDSLESSERGESQEVTCSRLQITLDPVDFRKSPISQESVWKVVKRFDDSSESSEEEEPMRASSSALRSNPDEEDSADIGNKSFWGINNRKRHSLDNQRNWKKKYVPTSGKGISSDNFSELHRAEESQESSNSVLRSRSGAESQGLGNEECSCVMYLSKGISRGQGTRTENSQASDMMDTMDIGNNPTSGKHNEKIRKKRRHIHKKNNLQKVRRRGRHRIQSLSSRALWNRGKPKGRKTTNTGPLRRGRKRGPRIPRDIHMDFHRPELPVTCGEAKGILYKEKMKQGTSEKCIKGENGSWFTLREFEVEGNHSRSKNWKMSVRCGGFPLKNLIENKYLPDPPRRRKRRKSQREREKQRHSQREMQAPCTGSPTRDSIPGLQDSALGQRQALNRCTTQESSNNFFDPYMRRIYKLRYAPDSHQHIGRKDDILLPFRTQKAGCCSLASKTVLLEGPLHPRGLGPHRNTEKEPENSNICEVCRGPGRLFCCDTCPKSFHETCHIHHIDANRDPWSCIFCRIKALQKKCPQSQLRHQASEVLKRRMVPEEQLKCEFVLLKVYCCSKSLFFASKPHYQSRGASHGPKKPMWLNKIKKKLNMKLYLQVEGFVRDMYLIFQNHRAFYKDNQKFIKLGLQLEGIFENTFKNTFAIQETGENSSQLESNLS</sequence>
<dbReference type="Pfam" id="PF03172">
    <property type="entry name" value="HSR"/>
    <property type="match status" value="1"/>
</dbReference>
<dbReference type="InterPro" id="IPR010919">
    <property type="entry name" value="SAND-like_dom_sf"/>
</dbReference>
<dbReference type="Gene3D" id="3.30.40.10">
    <property type="entry name" value="Zinc/RING finger domain, C3HC4 (zinc finger)"/>
    <property type="match status" value="1"/>
</dbReference>
<dbReference type="InterPro" id="IPR011011">
    <property type="entry name" value="Znf_FYVE_PHD"/>
</dbReference>
<accession>A0ABM4XBD6</accession>
<feature type="domain" description="HSR" evidence="13">
    <location>
        <begin position="8"/>
        <end position="124"/>
    </location>
</feature>
<evidence type="ECO:0000256" key="3">
    <source>
        <dbReference type="ARBA" id="ARBA00022771"/>
    </source>
</evidence>
<dbReference type="PROSITE" id="PS01359">
    <property type="entry name" value="ZF_PHD_1"/>
    <property type="match status" value="1"/>
</dbReference>
<dbReference type="InterPro" id="IPR000770">
    <property type="entry name" value="SAND_dom"/>
</dbReference>
<dbReference type="PROSITE" id="PS50014">
    <property type="entry name" value="BROMODOMAIN_2"/>
    <property type="match status" value="1"/>
</dbReference>
<keyword evidence="1" id="KW-0597">Phosphoprotein</keyword>
<keyword evidence="6" id="KW-0238">DNA-binding</keyword>
<dbReference type="Proteomes" id="UP001652641">
    <property type="component" value="Chromosome 9"/>
</dbReference>
<evidence type="ECO:0000259" key="12">
    <source>
        <dbReference type="PROSITE" id="PS50864"/>
    </source>
</evidence>
<dbReference type="Pfam" id="PF01342">
    <property type="entry name" value="SAND"/>
    <property type="match status" value="1"/>
</dbReference>
<dbReference type="PANTHER" id="PTHR46386:SF1">
    <property type="entry name" value="NUCLEAR BODY PROTEIN SP140-LIKE PROTEIN"/>
    <property type="match status" value="1"/>
</dbReference>
<gene>
    <name evidence="15" type="primary">SP100</name>
</gene>
<dbReference type="RefSeq" id="XP_072575296.1">
    <property type="nucleotide sequence ID" value="XM_072719195.1"/>
</dbReference>
<dbReference type="InterPro" id="IPR019786">
    <property type="entry name" value="Zinc_finger_PHD-type_CS"/>
</dbReference>
<dbReference type="SMART" id="SM00249">
    <property type="entry name" value="PHD"/>
    <property type="match status" value="1"/>
</dbReference>
<dbReference type="InterPro" id="IPR001487">
    <property type="entry name" value="Bromodomain"/>
</dbReference>
<dbReference type="GeneID" id="112925462"/>
<dbReference type="Gene3D" id="3.10.390.10">
    <property type="entry name" value="SAND domain-like"/>
    <property type="match status" value="1"/>
</dbReference>
<dbReference type="PROSITE" id="PS50016">
    <property type="entry name" value="ZF_PHD_2"/>
    <property type="match status" value="1"/>
</dbReference>
<feature type="compositionally biased region" description="Acidic residues" evidence="9">
    <location>
        <begin position="302"/>
        <end position="313"/>
    </location>
</feature>
<feature type="region of interest" description="Disordered" evidence="9">
    <location>
        <begin position="375"/>
        <end position="473"/>
    </location>
</feature>
<dbReference type="SUPFAM" id="SSF57903">
    <property type="entry name" value="FYVE/PHD zinc finger"/>
    <property type="match status" value="1"/>
</dbReference>
<feature type="compositionally biased region" description="Basic and acidic residues" evidence="9">
    <location>
        <begin position="192"/>
        <end position="211"/>
    </location>
</feature>
<dbReference type="SUPFAM" id="SSF47370">
    <property type="entry name" value="Bromodomain"/>
    <property type="match status" value="1"/>
</dbReference>
<feature type="region of interest" description="Disordered" evidence="9">
    <location>
        <begin position="301"/>
        <end position="345"/>
    </location>
</feature>
<dbReference type="SMART" id="SM00258">
    <property type="entry name" value="SAND"/>
    <property type="match status" value="1"/>
</dbReference>
<feature type="region of interest" description="Disordered" evidence="9">
    <location>
        <begin position="489"/>
        <end position="524"/>
    </location>
</feature>
<dbReference type="Gene3D" id="1.20.920.10">
    <property type="entry name" value="Bromodomain-like"/>
    <property type="match status" value="1"/>
</dbReference>
<dbReference type="SMART" id="SM00297">
    <property type="entry name" value="BROMO"/>
    <property type="match status" value="1"/>
</dbReference>
<evidence type="ECO:0000256" key="7">
    <source>
        <dbReference type="PROSITE-ProRule" id="PRU00035"/>
    </source>
</evidence>
<evidence type="ECO:0000313" key="14">
    <source>
        <dbReference type="Proteomes" id="UP001652641"/>
    </source>
</evidence>
<feature type="compositionally biased region" description="Polar residues" evidence="9">
    <location>
        <begin position="491"/>
        <end position="502"/>
    </location>
</feature>
<keyword evidence="2" id="KW-0479">Metal-binding</keyword>
<feature type="domain" description="SAND" evidence="12">
    <location>
        <begin position="585"/>
        <end position="666"/>
    </location>
</feature>
<proteinExistence type="predicted"/>
<evidence type="ECO:0000256" key="1">
    <source>
        <dbReference type="ARBA" id="ARBA00022553"/>
    </source>
</evidence>
<dbReference type="InterPro" id="IPR019787">
    <property type="entry name" value="Znf_PHD-finger"/>
</dbReference>
<feature type="region of interest" description="Disordered" evidence="9">
    <location>
        <begin position="557"/>
        <end position="586"/>
    </location>
</feature>
<feature type="region of interest" description="Disordered" evidence="9">
    <location>
        <begin position="191"/>
        <end position="218"/>
    </location>
</feature>
<dbReference type="SUPFAM" id="SSF63763">
    <property type="entry name" value="SAND domain-like"/>
    <property type="match status" value="1"/>
</dbReference>
<keyword evidence="3 8" id="KW-0863">Zinc-finger</keyword>
<feature type="compositionally biased region" description="Polar residues" evidence="9">
    <location>
        <begin position="456"/>
        <end position="473"/>
    </location>
</feature>
<feature type="compositionally biased region" description="Basic and acidic residues" evidence="9">
    <location>
        <begin position="679"/>
        <end position="689"/>
    </location>
</feature>
<evidence type="ECO:0000256" key="2">
    <source>
        <dbReference type="ARBA" id="ARBA00022723"/>
    </source>
</evidence>
<evidence type="ECO:0000259" key="10">
    <source>
        <dbReference type="PROSITE" id="PS50014"/>
    </source>
</evidence>
<dbReference type="PROSITE" id="PS50864">
    <property type="entry name" value="SAND"/>
    <property type="match status" value="1"/>
</dbReference>
<dbReference type="PROSITE" id="PS51414">
    <property type="entry name" value="HSR"/>
    <property type="match status" value="1"/>
</dbReference>
<feature type="domain" description="Bromo" evidence="10">
    <location>
        <begin position="909"/>
        <end position="954"/>
    </location>
</feature>
<evidence type="ECO:0000256" key="8">
    <source>
        <dbReference type="PROSITE-ProRule" id="PRU00146"/>
    </source>
</evidence>
<keyword evidence="5 7" id="KW-0103">Bromodomain</keyword>
<protein>
    <submittedName>
        <fullName evidence="15">Nuclear autoantigen Sp-100 isoform X1</fullName>
    </submittedName>
</protein>